<gene>
    <name evidence="5" type="ORF">SAMN05444858_11992</name>
</gene>
<dbReference type="Pfam" id="PF00175">
    <property type="entry name" value="NAD_binding_1"/>
    <property type="match status" value="1"/>
</dbReference>
<dbReference type="Gene3D" id="3.40.50.80">
    <property type="entry name" value="Nucleotide-binding domain of ferredoxin-NADP reductase (FNR) module"/>
    <property type="match status" value="1"/>
</dbReference>
<dbReference type="PRINTS" id="PR00371">
    <property type="entry name" value="FPNCR"/>
</dbReference>
<dbReference type="EMBL" id="FTNF01000019">
    <property type="protein sequence ID" value="SIR81332.1"/>
    <property type="molecule type" value="Genomic_DNA"/>
</dbReference>
<dbReference type="InterPro" id="IPR017938">
    <property type="entry name" value="Riboflavin_synthase-like_b-brl"/>
</dbReference>
<proteinExistence type="predicted"/>
<evidence type="ECO:0000313" key="6">
    <source>
        <dbReference type="Proteomes" id="UP000186004"/>
    </source>
</evidence>
<protein>
    <submittedName>
        <fullName evidence="5">Ferredoxin-NADP reductase</fullName>
    </submittedName>
</protein>
<evidence type="ECO:0000259" key="4">
    <source>
        <dbReference type="PROSITE" id="PS51384"/>
    </source>
</evidence>
<dbReference type="PROSITE" id="PS51384">
    <property type="entry name" value="FAD_FR"/>
    <property type="match status" value="1"/>
</dbReference>
<keyword evidence="2" id="KW-0001">2Fe-2S</keyword>
<dbReference type="STRING" id="1198245.SAMN05444858_11992"/>
<evidence type="ECO:0000256" key="3">
    <source>
        <dbReference type="ARBA" id="ARBA00023014"/>
    </source>
</evidence>
<dbReference type="Proteomes" id="UP000186004">
    <property type="component" value="Unassembled WGS sequence"/>
</dbReference>
<dbReference type="Gene3D" id="2.40.30.10">
    <property type="entry name" value="Translation factors"/>
    <property type="match status" value="1"/>
</dbReference>
<dbReference type="PRINTS" id="PR00410">
    <property type="entry name" value="PHEHYDRXLASE"/>
</dbReference>
<dbReference type="InterPro" id="IPR001433">
    <property type="entry name" value="OxRdtase_FAD/NAD-bd"/>
</dbReference>
<sequence>MTERAAAVRPPARAPLTWQVARLVERRVETPTAHTIVLEVPGWPGHLPGQHLDVRLTAPDGYQAARSYSIAGPVVDGPGGPRIELTVQRVPDGEVSPYLIDVYGEGDPVEVRGPVGGWFVWRPEETAPVLLVGGGSGIVPLMAMLRARRAAGSRVPFRLLYSVRTPDDVIYADELRRRGRDDLGLDVAYVYTRRAPDGWRGDPHRIGLADVNNHGWPPGLEPVNYVCGPTGFVETVADLLVGLGHQTRRVKTERFGPTG</sequence>
<dbReference type="PANTHER" id="PTHR47354">
    <property type="entry name" value="NADH OXIDOREDUCTASE HCR"/>
    <property type="match status" value="1"/>
</dbReference>
<dbReference type="CDD" id="cd06217">
    <property type="entry name" value="FNR_iron_sulfur_binding_3"/>
    <property type="match status" value="1"/>
</dbReference>
<dbReference type="RefSeq" id="WP_425436112.1">
    <property type="nucleotide sequence ID" value="NZ_FTNF01000019.1"/>
</dbReference>
<keyword evidence="3" id="KW-0411">Iron-sulfur</keyword>
<reference evidence="5 6" key="1">
    <citation type="submission" date="2017-01" db="EMBL/GenBank/DDBJ databases">
        <authorList>
            <person name="Mah S.A."/>
            <person name="Swanson W.J."/>
            <person name="Moy G.W."/>
            <person name="Vacquier V.D."/>
        </authorList>
    </citation>
    <scope>NUCLEOTIDE SEQUENCE [LARGE SCALE GENOMIC DNA]</scope>
    <source>
        <strain evidence="5 6">DSM 45758</strain>
    </source>
</reference>
<dbReference type="InterPro" id="IPR017927">
    <property type="entry name" value="FAD-bd_FR_type"/>
</dbReference>
<organism evidence="5 6">
    <name type="scientific">Micromonospora avicenniae</name>
    <dbReference type="NCBI Taxonomy" id="1198245"/>
    <lineage>
        <taxon>Bacteria</taxon>
        <taxon>Bacillati</taxon>
        <taxon>Actinomycetota</taxon>
        <taxon>Actinomycetes</taxon>
        <taxon>Micromonosporales</taxon>
        <taxon>Micromonosporaceae</taxon>
        <taxon>Micromonospora</taxon>
    </lineage>
</organism>
<dbReference type="InterPro" id="IPR001709">
    <property type="entry name" value="Flavoprot_Pyr_Nucl_cyt_Rdtase"/>
</dbReference>
<accession>A0A1N7DZP3</accession>
<comment type="cofactor">
    <cofactor evidence="1">
        <name>FAD</name>
        <dbReference type="ChEBI" id="CHEBI:57692"/>
    </cofactor>
</comment>
<dbReference type="PANTHER" id="PTHR47354:SF5">
    <property type="entry name" value="PROTEIN RFBI"/>
    <property type="match status" value="1"/>
</dbReference>
<name>A0A1N7DZP3_9ACTN</name>
<evidence type="ECO:0000313" key="5">
    <source>
        <dbReference type="EMBL" id="SIR81332.1"/>
    </source>
</evidence>
<dbReference type="SUPFAM" id="SSF63380">
    <property type="entry name" value="Riboflavin synthase domain-like"/>
    <property type="match status" value="1"/>
</dbReference>
<dbReference type="InterPro" id="IPR039261">
    <property type="entry name" value="FNR_nucleotide-bd"/>
</dbReference>
<dbReference type="GO" id="GO:0051537">
    <property type="term" value="F:2 iron, 2 sulfur cluster binding"/>
    <property type="evidence" value="ECO:0007669"/>
    <property type="project" value="UniProtKB-KW"/>
</dbReference>
<dbReference type="GO" id="GO:0016491">
    <property type="term" value="F:oxidoreductase activity"/>
    <property type="evidence" value="ECO:0007669"/>
    <property type="project" value="InterPro"/>
</dbReference>
<evidence type="ECO:0000256" key="1">
    <source>
        <dbReference type="ARBA" id="ARBA00001974"/>
    </source>
</evidence>
<dbReference type="InterPro" id="IPR008333">
    <property type="entry name" value="Cbr1-like_FAD-bd_dom"/>
</dbReference>
<dbReference type="AlphaFoldDB" id="A0A1N7DZP3"/>
<feature type="domain" description="FAD-binding FR-type" evidence="4">
    <location>
        <begin position="16"/>
        <end position="121"/>
    </location>
</feature>
<keyword evidence="2" id="KW-0408">Iron</keyword>
<evidence type="ECO:0000256" key="2">
    <source>
        <dbReference type="ARBA" id="ARBA00022714"/>
    </source>
</evidence>
<keyword evidence="2" id="KW-0479">Metal-binding</keyword>
<dbReference type="Pfam" id="PF00970">
    <property type="entry name" value="FAD_binding_6"/>
    <property type="match status" value="1"/>
</dbReference>
<dbReference type="InterPro" id="IPR050415">
    <property type="entry name" value="MRET"/>
</dbReference>
<keyword evidence="6" id="KW-1185">Reference proteome</keyword>
<dbReference type="SUPFAM" id="SSF52343">
    <property type="entry name" value="Ferredoxin reductase-like, C-terminal NADP-linked domain"/>
    <property type="match status" value="1"/>
</dbReference>